<dbReference type="InterPro" id="IPR018303">
    <property type="entry name" value="ATPase_P-typ_P_site"/>
</dbReference>
<keyword evidence="21" id="KW-1185">Reference proteome</keyword>
<dbReference type="Pfam" id="PF16209">
    <property type="entry name" value="PhoLip_ATPase_N"/>
    <property type="match status" value="1"/>
</dbReference>
<dbReference type="Proteomes" id="UP001233172">
    <property type="component" value="Unassembled WGS sequence"/>
</dbReference>
<feature type="binding site" evidence="13">
    <location>
        <position position="790"/>
    </location>
    <ligand>
        <name>ATP</name>
        <dbReference type="ChEBI" id="CHEBI:30616"/>
    </ligand>
</feature>
<feature type="transmembrane region" description="Helical" evidence="15">
    <location>
        <begin position="954"/>
        <end position="973"/>
    </location>
</feature>
<keyword evidence="7 14" id="KW-0460">Magnesium</keyword>
<name>A0AAD8FK80_BIOPF</name>
<dbReference type="SUPFAM" id="SSF81665">
    <property type="entry name" value="Calcium ATPase, transmembrane domain M"/>
    <property type="match status" value="1"/>
</dbReference>
<reference evidence="20" key="2">
    <citation type="submission" date="2023-04" db="EMBL/GenBank/DDBJ databases">
        <authorList>
            <person name="Bu L."/>
            <person name="Lu L."/>
            <person name="Laidemitt M.R."/>
            <person name="Zhang S.M."/>
            <person name="Mutuku M."/>
            <person name="Mkoji G."/>
            <person name="Steinauer M."/>
            <person name="Loker E.S."/>
        </authorList>
    </citation>
    <scope>NUCLEOTIDE SEQUENCE</scope>
    <source>
        <strain evidence="20">KasaAsao</strain>
        <tissue evidence="20">Whole Snail</tissue>
    </source>
</reference>
<evidence type="ECO:0000256" key="2">
    <source>
        <dbReference type="ARBA" id="ARBA00008109"/>
    </source>
</evidence>
<keyword evidence="3 15" id="KW-0812">Transmembrane</keyword>
<dbReference type="SUPFAM" id="SSF81653">
    <property type="entry name" value="Calcium ATPase, transduction domain A"/>
    <property type="match status" value="1"/>
</dbReference>
<dbReference type="GO" id="GO:0005783">
    <property type="term" value="C:endoplasmic reticulum"/>
    <property type="evidence" value="ECO:0007669"/>
    <property type="project" value="TreeGrafter"/>
</dbReference>
<dbReference type="InterPro" id="IPR023299">
    <property type="entry name" value="ATPase_P-typ_cyto_dom_N"/>
</dbReference>
<dbReference type="InterPro" id="IPR036412">
    <property type="entry name" value="HAD-like_sf"/>
</dbReference>
<dbReference type="InterPro" id="IPR001757">
    <property type="entry name" value="P_typ_ATPase"/>
</dbReference>
<sequence length="1389" mass="156074">MAQNVQEGEGYRRFGSGLITQTQKLKKRLFSRRRHEGDRTVYIDNQILPGESVEKLPVYPDNTVVSSKYTIITFLPKNLFEQLRRVANFYFLCVALIQFVIDTPVTPLTSILPLGFVIAVTAIKQGYEDWLRHRADNEVNNRPAYIIRNGQHHDVSAKDIKVGDLVKVLVNEEFPCDLVLLSSEDPQGQCFVTTANLDGETNLKTHYCLQETRGLSTPAQLGSLRAKIKCKAPIPDLYTFEGVMEFGPEIEAKPLSLENLLLRGARLKNTAYIYGCAVYTGIDTKMALNSKAKKQKFSRVEKKMNAFLIVFLIILLGESVLSTGLKYWFEDTYGVFPFVTKESFSNEALKAIETALAFMVIYNYIIPISLYVTVELQKFLGSIFFGWDVEMYDPSVDERAKANTSDLNEELGQVEYLFTDKTGTLTENTMAFRRCCIGKRQFEMIDGHLCERTPEQIDLNHAVTFTNEINEFIRVLSLCHTVRVDRHNLESKTQNGASSQYSPTGEDYEYQASSPDEKALVEACCRFGVVYHGTNNDVMEVSFQQKMKKFKLLHTLPFDPTRKRMSVIIQDLDDLEDTKYLLCKGADMAVIDKSVTGEKVEIQNMIDEYAEFGLRTLSIAQRKLEEKEYEDLDRRLMEARRSLVQRNEKLSDMYREFETKLHLLGATAVEDKLQHEVPQTIEALRMAGIKVWVLTGDKEETAVNISHSAGHFNSDMEELRLTQVRSQEQSDEQLKTLLQSVTLSDQDTEYALIIDGQSLAYALKDHSDWLCQLCSKCVAVLCCRMSPLQKAQIVAMIKNSKSRPVTAAIGDGANDVSMIQEADVGFGIMGKEGRQAVRNSDFAFGKFRFLRRALLLHGHLYYTRIAVLVQYFFYKNVAWITGQLLYAIFSSWSEQSLFDAFYLLCYNLCFTSLPILIYGIFEQHKTKDALLNNPSLYKSIARNATLSWTEFVKWNILGLWHCCVFFFGTYLLQQNGVSLYSTGETLGNFDFGSLIYFTCLGTVNIKLMLVTYYWCLPTFLSYIITLIGIILLTAVYTNLFWPAAVASSNSLYKSIAQLYSGAATWLAMILMVVLALLPDILIRAVKDIRWSQQEMKWHRDGKMNRVGIIHSSRANGQAPIDLVSHNKRQVGKNAALSTISEDIELQNKNKSSPSGLRGYVNPVLSLSSENIVSSISARSSPMSEKHAYTNKAFTLIEEVLPTSHDSKQPSTSSPKTEAEHKSSPAMFSNKLVVGRKLSSESIDTSIITTSFSSLNHSPPPPQHLINVWAKDSSHGTPLASKDTVIKSDSIVIETVSSSVYVEDLESTIPPSVDLSLANNTEIAALPGNSLASSNEIGVGKQPTMVVNAVETSHKLNINVSPSHVEITTHGHMAANSHIPEVNGEKEIML</sequence>
<dbReference type="InterPro" id="IPR008250">
    <property type="entry name" value="ATPase_P-typ_transduc_dom_A_sf"/>
</dbReference>
<dbReference type="InterPro" id="IPR006539">
    <property type="entry name" value="P-type_ATPase_IV"/>
</dbReference>
<feature type="binding site" evidence="13">
    <location>
        <position position="815"/>
    </location>
    <ligand>
        <name>ATP</name>
        <dbReference type="ChEBI" id="CHEBI:30616"/>
    </ligand>
</feature>
<feature type="region of interest" description="Disordered" evidence="17">
    <location>
        <begin position="1201"/>
        <end position="1224"/>
    </location>
</feature>
<dbReference type="InterPro" id="IPR023298">
    <property type="entry name" value="ATPase_P-typ_TM_dom_sf"/>
</dbReference>
<dbReference type="Gene3D" id="2.70.150.10">
    <property type="entry name" value="Calcium-transporting ATPase, cytoplasmic transduction domain A"/>
    <property type="match status" value="1"/>
</dbReference>
<dbReference type="SFLD" id="SFLDF00027">
    <property type="entry name" value="p-type_atpase"/>
    <property type="match status" value="1"/>
</dbReference>
<keyword evidence="6 13" id="KW-0067">ATP-binding</keyword>
<dbReference type="SFLD" id="SFLDG00002">
    <property type="entry name" value="C1.7:_P-type_atpase_like"/>
    <property type="match status" value="1"/>
</dbReference>
<feature type="binding site" evidence="14">
    <location>
        <position position="422"/>
    </location>
    <ligand>
        <name>Mg(2+)</name>
        <dbReference type="ChEBI" id="CHEBI:18420"/>
    </ligand>
</feature>
<feature type="transmembrane region" description="Helical" evidence="15">
    <location>
        <begin position="1022"/>
        <end position="1042"/>
    </location>
</feature>
<dbReference type="Pfam" id="PF13246">
    <property type="entry name" value="Cation_ATPase"/>
    <property type="match status" value="1"/>
</dbReference>
<keyword evidence="10 15" id="KW-0472">Membrane</keyword>
<evidence type="ECO:0000256" key="3">
    <source>
        <dbReference type="ARBA" id="ARBA00022692"/>
    </source>
</evidence>
<comment type="cofactor">
    <cofactor evidence="14">
        <name>Mg(2+)</name>
        <dbReference type="ChEBI" id="CHEBI:18420"/>
    </cofactor>
</comment>
<dbReference type="InterPro" id="IPR044492">
    <property type="entry name" value="P_typ_ATPase_HD_dom"/>
</dbReference>
<accession>A0AAD8FK80</accession>
<feature type="region of interest" description="Disordered" evidence="17">
    <location>
        <begin position="490"/>
        <end position="509"/>
    </location>
</feature>
<evidence type="ECO:0000256" key="17">
    <source>
        <dbReference type="SAM" id="MobiDB-lite"/>
    </source>
</evidence>
<evidence type="ECO:0000313" key="21">
    <source>
        <dbReference type="Proteomes" id="UP001233172"/>
    </source>
</evidence>
<dbReference type="Gene3D" id="3.40.1110.10">
    <property type="entry name" value="Calcium-transporting ATPase, cytoplasmic domain N"/>
    <property type="match status" value="1"/>
</dbReference>
<feature type="binding site" evidence="14">
    <location>
        <position position="420"/>
    </location>
    <ligand>
        <name>Mg(2+)</name>
        <dbReference type="ChEBI" id="CHEBI:18420"/>
    </ligand>
</feature>
<dbReference type="GO" id="GO:0016887">
    <property type="term" value="F:ATP hydrolysis activity"/>
    <property type="evidence" value="ECO:0007669"/>
    <property type="project" value="InterPro"/>
</dbReference>
<evidence type="ECO:0000256" key="5">
    <source>
        <dbReference type="ARBA" id="ARBA00022741"/>
    </source>
</evidence>
<comment type="similarity">
    <text evidence="2 15">Belongs to the cation transport ATPase (P-type) (TC 3.A.3) family. Type IV subfamily.</text>
</comment>
<evidence type="ECO:0000256" key="7">
    <source>
        <dbReference type="ARBA" id="ARBA00022842"/>
    </source>
</evidence>
<protein>
    <recommendedName>
        <fullName evidence="15">Phospholipid-transporting ATPase</fullName>
        <ecNumber evidence="15">7.6.2.1</ecNumber>
    </recommendedName>
</protein>
<feature type="binding site" evidence="13">
    <location>
        <position position="615"/>
    </location>
    <ligand>
        <name>ATP</name>
        <dbReference type="ChEBI" id="CHEBI:30616"/>
    </ligand>
</feature>
<reference evidence="20" key="1">
    <citation type="journal article" date="2023" name="PLoS Negl. Trop. Dis.">
        <title>A genome sequence for Biomphalaria pfeifferi, the major vector snail for the human-infecting parasite Schistosoma mansoni.</title>
        <authorList>
            <person name="Bu L."/>
            <person name="Lu L."/>
            <person name="Laidemitt M.R."/>
            <person name="Zhang S.M."/>
            <person name="Mutuku M."/>
            <person name="Mkoji G."/>
            <person name="Steinauer M."/>
            <person name="Loker E.S."/>
        </authorList>
    </citation>
    <scope>NUCLEOTIDE SEQUENCE</scope>
    <source>
        <strain evidence="20">KasaAsao</strain>
    </source>
</reference>
<dbReference type="Gene3D" id="3.40.50.1000">
    <property type="entry name" value="HAD superfamily/HAD-like"/>
    <property type="match status" value="1"/>
</dbReference>
<gene>
    <name evidence="20" type="ORF">Bpfe_003963</name>
</gene>
<evidence type="ECO:0000259" key="19">
    <source>
        <dbReference type="Pfam" id="PF16212"/>
    </source>
</evidence>
<dbReference type="PRINTS" id="PR00119">
    <property type="entry name" value="CATATPASE"/>
</dbReference>
<dbReference type="InterPro" id="IPR032631">
    <property type="entry name" value="P-type_ATPase_N"/>
</dbReference>
<evidence type="ECO:0000256" key="15">
    <source>
        <dbReference type="RuleBase" id="RU362033"/>
    </source>
</evidence>
<dbReference type="CDD" id="cd02073">
    <property type="entry name" value="P-type_ATPase_APLT_Dnf-like"/>
    <property type="match status" value="1"/>
</dbReference>
<keyword evidence="16" id="KW-0175">Coiled coil</keyword>
<comment type="subcellular location">
    <subcellularLocation>
        <location evidence="1 15">Membrane</location>
        <topology evidence="1 15">Multi-pass membrane protein</topology>
    </subcellularLocation>
</comment>
<dbReference type="GO" id="GO:0005886">
    <property type="term" value="C:plasma membrane"/>
    <property type="evidence" value="ECO:0007669"/>
    <property type="project" value="TreeGrafter"/>
</dbReference>
<feature type="binding site" evidence="13">
    <location>
        <position position="696"/>
    </location>
    <ligand>
        <name>ATP</name>
        <dbReference type="ChEBI" id="CHEBI:30616"/>
    </ligand>
</feature>
<dbReference type="GO" id="GO:0005524">
    <property type="term" value="F:ATP binding"/>
    <property type="evidence" value="ECO:0007669"/>
    <property type="project" value="UniProtKB-UniRule"/>
</dbReference>
<feature type="binding site" evidence="13">
    <location>
        <position position="695"/>
    </location>
    <ligand>
        <name>ATP</name>
        <dbReference type="ChEBI" id="CHEBI:30616"/>
    </ligand>
</feature>
<feature type="binding site" evidence="13">
    <location>
        <position position="584"/>
    </location>
    <ligand>
        <name>ATP</name>
        <dbReference type="ChEBI" id="CHEBI:30616"/>
    </ligand>
</feature>
<dbReference type="NCBIfam" id="TIGR01494">
    <property type="entry name" value="ATPase_P-type"/>
    <property type="match status" value="2"/>
</dbReference>
<evidence type="ECO:0000256" key="13">
    <source>
        <dbReference type="PIRSR" id="PIRSR606539-2"/>
    </source>
</evidence>
<feature type="binding site" evidence="13">
    <location>
        <position position="420"/>
    </location>
    <ligand>
        <name>ATP</name>
        <dbReference type="ChEBI" id="CHEBI:30616"/>
    </ligand>
</feature>
<evidence type="ECO:0000256" key="11">
    <source>
        <dbReference type="ARBA" id="ARBA00034036"/>
    </source>
</evidence>
<dbReference type="GO" id="GO:0140326">
    <property type="term" value="F:ATPase-coupled intramembrane lipid transporter activity"/>
    <property type="evidence" value="ECO:0007669"/>
    <property type="project" value="UniProtKB-EC"/>
</dbReference>
<dbReference type="InterPro" id="IPR032630">
    <property type="entry name" value="P_typ_ATPase_c"/>
</dbReference>
<keyword evidence="9 15" id="KW-1133">Transmembrane helix</keyword>
<feature type="compositionally biased region" description="Polar residues" evidence="17">
    <location>
        <begin position="491"/>
        <end position="503"/>
    </location>
</feature>
<dbReference type="SUPFAM" id="SSF81660">
    <property type="entry name" value="Metal cation-transporting ATPase, ATP-binding domain N"/>
    <property type="match status" value="1"/>
</dbReference>
<keyword evidence="8 15" id="KW-1278">Translocase</keyword>
<feature type="binding site" evidence="13">
    <location>
        <position position="517"/>
    </location>
    <ligand>
        <name>ATP</name>
        <dbReference type="ChEBI" id="CHEBI:30616"/>
    </ligand>
</feature>
<feature type="transmembrane region" description="Helical" evidence="15">
    <location>
        <begin position="83"/>
        <end position="101"/>
    </location>
</feature>
<evidence type="ECO:0000313" key="20">
    <source>
        <dbReference type="EMBL" id="KAK0066531.1"/>
    </source>
</evidence>
<evidence type="ECO:0000256" key="8">
    <source>
        <dbReference type="ARBA" id="ARBA00022967"/>
    </source>
</evidence>
<dbReference type="EMBL" id="JASAOG010000010">
    <property type="protein sequence ID" value="KAK0066531.1"/>
    <property type="molecule type" value="Genomic_DNA"/>
</dbReference>
<feature type="transmembrane region" description="Helical" evidence="15">
    <location>
        <begin position="993"/>
        <end position="1015"/>
    </location>
</feature>
<feature type="binding site" evidence="14">
    <location>
        <position position="811"/>
    </location>
    <ligand>
        <name>Mg(2+)</name>
        <dbReference type="ChEBI" id="CHEBI:18420"/>
    </ligand>
</feature>
<feature type="transmembrane region" description="Helical" evidence="15">
    <location>
        <begin position="349"/>
        <end position="372"/>
    </location>
</feature>
<comment type="catalytic activity">
    <reaction evidence="11 15">
        <text>ATP + H2O + phospholipidSide 1 = ADP + phosphate + phospholipidSide 2.</text>
        <dbReference type="EC" id="7.6.2.1"/>
    </reaction>
</comment>
<dbReference type="Pfam" id="PF16212">
    <property type="entry name" value="PhoLip_ATPase_C"/>
    <property type="match status" value="1"/>
</dbReference>
<evidence type="ECO:0000256" key="6">
    <source>
        <dbReference type="ARBA" id="ARBA00022840"/>
    </source>
</evidence>
<feature type="binding site" evidence="14">
    <location>
        <position position="815"/>
    </location>
    <ligand>
        <name>Mg(2+)</name>
        <dbReference type="ChEBI" id="CHEBI:18420"/>
    </ligand>
</feature>
<feature type="binding site" evidence="13">
    <location>
        <position position="421"/>
    </location>
    <ligand>
        <name>ATP</name>
        <dbReference type="ChEBI" id="CHEBI:30616"/>
    </ligand>
</feature>
<evidence type="ECO:0000256" key="16">
    <source>
        <dbReference type="SAM" id="Coils"/>
    </source>
</evidence>
<proteinExistence type="inferred from homology"/>
<feature type="binding site" evidence="13">
    <location>
        <position position="784"/>
    </location>
    <ligand>
        <name>ATP</name>
        <dbReference type="ChEBI" id="CHEBI:30616"/>
    </ligand>
</feature>
<keyword evidence="4 14" id="KW-0479">Metal-binding</keyword>
<evidence type="ECO:0000259" key="18">
    <source>
        <dbReference type="Pfam" id="PF16209"/>
    </source>
</evidence>
<feature type="binding site" evidence="13">
    <location>
        <position position="697"/>
    </location>
    <ligand>
        <name>ATP</name>
        <dbReference type="ChEBI" id="CHEBI:30616"/>
    </ligand>
</feature>
<feature type="coiled-coil region" evidence="16">
    <location>
        <begin position="622"/>
        <end position="649"/>
    </location>
</feature>
<feature type="binding site" evidence="13">
    <location>
        <position position="558"/>
    </location>
    <ligand>
        <name>ATP</name>
        <dbReference type="ChEBI" id="CHEBI:30616"/>
    </ligand>
</feature>
<keyword evidence="5 13" id="KW-0547">Nucleotide-binding</keyword>
<feature type="binding site" evidence="13">
    <location>
        <position position="814"/>
    </location>
    <ligand>
        <name>ATP</name>
        <dbReference type="ChEBI" id="CHEBI:30616"/>
    </ligand>
</feature>
<dbReference type="FunFam" id="3.40.50.1000:FF:000034">
    <property type="entry name" value="Phospholipid-transporting ATPase"/>
    <property type="match status" value="1"/>
</dbReference>
<dbReference type="SUPFAM" id="SSF56784">
    <property type="entry name" value="HAD-like"/>
    <property type="match status" value="1"/>
</dbReference>
<feature type="transmembrane region" description="Helical" evidence="15">
    <location>
        <begin position="900"/>
        <end position="921"/>
    </location>
</feature>
<feature type="domain" description="P-type ATPase C-terminal" evidence="19">
    <location>
        <begin position="837"/>
        <end position="1090"/>
    </location>
</feature>
<comment type="caution">
    <text evidence="20">The sequence shown here is derived from an EMBL/GenBank/DDBJ whole genome shotgun (WGS) entry which is preliminary data.</text>
</comment>
<dbReference type="NCBIfam" id="TIGR01652">
    <property type="entry name" value="ATPase-Plipid"/>
    <property type="match status" value="1"/>
</dbReference>
<evidence type="ECO:0000256" key="14">
    <source>
        <dbReference type="PIRSR" id="PIRSR606539-3"/>
    </source>
</evidence>
<dbReference type="GO" id="GO:0000287">
    <property type="term" value="F:magnesium ion binding"/>
    <property type="evidence" value="ECO:0007669"/>
    <property type="project" value="UniProtKB-UniRule"/>
</dbReference>
<feature type="active site" description="4-aspartylphosphate intermediate" evidence="12">
    <location>
        <position position="420"/>
    </location>
</feature>
<dbReference type="SFLD" id="SFLDS00003">
    <property type="entry name" value="Haloacid_Dehalogenase"/>
    <property type="match status" value="1"/>
</dbReference>
<feature type="transmembrane region" description="Helical" evidence="15">
    <location>
        <begin position="1062"/>
        <end position="1082"/>
    </location>
</feature>
<evidence type="ECO:0000256" key="4">
    <source>
        <dbReference type="ARBA" id="ARBA00022723"/>
    </source>
</evidence>
<feature type="domain" description="P-type ATPase N-terminal" evidence="18">
    <location>
        <begin position="57"/>
        <end position="111"/>
    </location>
</feature>
<feature type="transmembrane region" description="Helical" evidence="15">
    <location>
        <begin position="107"/>
        <end position="124"/>
    </location>
</feature>
<evidence type="ECO:0000256" key="10">
    <source>
        <dbReference type="ARBA" id="ARBA00023136"/>
    </source>
</evidence>
<organism evidence="20 21">
    <name type="scientific">Biomphalaria pfeifferi</name>
    <name type="common">Bloodfluke planorb</name>
    <name type="synonym">Freshwater snail</name>
    <dbReference type="NCBI Taxonomy" id="112525"/>
    <lineage>
        <taxon>Eukaryota</taxon>
        <taxon>Metazoa</taxon>
        <taxon>Spiralia</taxon>
        <taxon>Lophotrochozoa</taxon>
        <taxon>Mollusca</taxon>
        <taxon>Gastropoda</taxon>
        <taxon>Heterobranchia</taxon>
        <taxon>Euthyneura</taxon>
        <taxon>Panpulmonata</taxon>
        <taxon>Hygrophila</taxon>
        <taxon>Lymnaeoidea</taxon>
        <taxon>Planorbidae</taxon>
        <taxon>Biomphalaria</taxon>
    </lineage>
</organism>
<dbReference type="InterPro" id="IPR023214">
    <property type="entry name" value="HAD_sf"/>
</dbReference>
<dbReference type="PANTHER" id="PTHR24092:SF175">
    <property type="entry name" value="PHOSPHOLIPID-TRANSPORTING ATPASE"/>
    <property type="match status" value="1"/>
</dbReference>
<feature type="binding site" evidence="13">
    <location>
        <position position="422"/>
    </location>
    <ligand>
        <name>ATP</name>
        <dbReference type="ChEBI" id="CHEBI:30616"/>
    </ligand>
</feature>
<dbReference type="GO" id="GO:0045332">
    <property type="term" value="P:phospholipid translocation"/>
    <property type="evidence" value="ECO:0007669"/>
    <property type="project" value="TreeGrafter"/>
</dbReference>
<evidence type="ECO:0000256" key="1">
    <source>
        <dbReference type="ARBA" id="ARBA00004141"/>
    </source>
</evidence>
<dbReference type="PROSITE" id="PS00154">
    <property type="entry name" value="ATPASE_E1_E2"/>
    <property type="match status" value="1"/>
</dbReference>
<evidence type="ECO:0000256" key="9">
    <source>
        <dbReference type="ARBA" id="ARBA00022989"/>
    </source>
</evidence>
<evidence type="ECO:0000256" key="12">
    <source>
        <dbReference type="PIRSR" id="PIRSR606539-1"/>
    </source>
</evidence>
<dbReference type="EC" id="7.6.2.1" evidence="15"/>
<feature type="transmembrane region" description="Helical" evidence="15">
    <location>
        <begin position="306"/>
        <end position="329"/>
    </location>
</feature>
<dbReference type="PANTHER" id="PTHR24092">
    <property type="entry name" value="PROBABLE PHOSPHOLIPID-TRANSPORTING ATPASE"/>
    <property type="match status" value="1"/>
</dbReference>